<evidence type="ECO:0000256" key="4">
    <source>
        <dbReference type="ARBA" id="ARBA00022801"/>
    </source>
</evidence>
<evidence type="ECO:0000256" key="1">
    <source>
        <dbReference type="ARBA" id="ARBA00001947"/>
    </source>
</evidence>
<name>A0A502G0X6_9GAMM</name>
<dbReference type="InterPro" id="IPR036866">
    <property type="entry name" value="RibonucZ/Hydroxyglut_hydro"/>
</dbReference>
<keyword evidence="8" id="KW-1185">Reference proteome</keyword>
<feature type="domain" description="Metallo-beta-lactamase" evidence="6">
    <location>
        <begin position="31"/>
        <end position="264"/>
    </location>
</feature>
<keyword evidence="3" id="KW-0479">Metal-binding</keyword>
<dbReference type="InterPro" id="IPR001279">
    <property type="entry name" value="Metallo-B-lactamas"/>
</dbReference>
<dbReference type="InterPro" id="IPR051013">
    <property type="entry name" value="MBL_superfamily_lactonases"/>
</dbReference>
<comment type="cofactor">
    <cofactor evidence="1">
        <name>Zn(2+)</name>
        <dbReference type="ChEBI" id="CHEBI:29105"/>
    </cofactor>
</comment>
<evidence type="ECO:0000313" key="8">
    <source>
        <dbReference type="Proteomes" id="UP000317663"/>
    </source>
</evidence>
<dbReference type="EMBL" id="RCZD01000019">
    <property type="protein sequence ID" value="TPG55394.1"/>
    <property type="molecule type" value="Genomic_DNA"/>
</dbReference>
<accession>A0A502G0X6</accession>
<dbReference type="GO" id="GO:0046872">
    <property type="term" value="F:metal ion binding"/>
    <property type="evidence" value="ECO:0007669"/>
    <property type="project" value="UniProtKB-KW"/>
</dbReference>
<dbReference type="Proteomes" id="UP000317663">
    <property type="component" value="Unassembled WGS sequence"/>
</dbReference>
<evidence type="ECO:0000256" key="2">
    <source>
        <dbReference type="ARBA" id="ARBA00007749"/>
    </source>
</evidence>
<evidence type="ECO:0000256" key="3">
    <source>
        <dbReference type="ARBA" id="ARBA00022723"/>
    </source>
</evidence>
<keyword evidence="5" id="KW-0862">Zinc</keyword>
<protein>
    <submittedName>
        <fullName evidence="7">MBL fold metallo-hydrolase</fullName>
    </submittedName>
</protein>
<organism evidence="7 8">
    <name type="scientific">Ewingella americana</name>
    <dbReference type="NCBI Taxonomy" id="41202"/>
    <lineage>
        <taxon>Bacteria</taxon>
        <taxon>Pseudomonadati</taxon>
        <taxon>Pseudomonadota</taxon>
        <taxon>Gammaproteobacteria</taxon>
        <taxon>Enterobacterales</taxon>
        <taxon>Yersiniaceae</taxon>
        <taxon>Ewingella</taxon>
    </lineage>
</organism>
<comment type="similarity">
    <text evidence="2">Belongs to the metallo-beta-lactamase superfamily.</text>
</comment>
<dbReference type="AlphaFoldDB" id="A0A502G0X6"/>
<evidence type="ECO:0000313" key="7">
    <source>
        <dbReference type="EMBL" id="TPG55394.1"/>
    </source>
</evidence>
<proteinExistence type="inferred from homology"/>
<dbReference type="OrthoDB" id="5443440at2"/>
<reference evidence="7 8" key="1">
    <citation type="journal article" date="2019" name="Environ. Microbiol.">
        <title>Species interactions and distinct microbial communities in high Arctic permafrost affected cryosols are associated with the CH4 and CO2 gas fluxes.</title>
        <authorList>
            <person name="Altshuler I."/>
            <person name="Hamel J."/>
            <person name="Turney S."/>
            <person name="Magnuson E."/>
            <person name="Levesque R."/>
            <person name="Greer C."/>
            <person name="Whyte L.G."/>
        </authorList>
    </citation>
    <scope>NUCLEOTIDE SEQUENCE [LARGE SCALE GENOMIC DNA]</scope>
    <source>
        <strain evidence="7 8">E4</strain>
    </source>
</reference>
<gene>
    <name evidence="7" type="ORF">EAH77_23510</name>
</gene>
<dbReference type="PANTHER" id="PTHR42978">
    <property type="entry name" value="QUORUM-QUENCHING LACTONASE YTNP-RELATED-RELATED"/>
    <property type="match status" value="1"/>
</dbReference>
<dbReference type="RefSeq" id="WP_140475594.1">
    <property type="nucleotide sequence ID" value="NZ_RCZD01000019.1"/>
</dbReference>
<dbReference type="PANTHER" id="PTHR42978:SF2">
    <property type="entry name" value="102 KBASES UNSTABLE REGION: FROM 1 TO 119443"/>
    <property type="match status" value="1"/>
</dbReference>
<keyword evidence="4 7" id="KW-0378">Hydrolase</keyword>
<dbReference type="Pfam" id="PF00753">
    <property type="entry name" value="Lactamase_B"/>
    <property type="match status" value="1"/>
</dbReference>
<sequence length="268" mass="29843">MAKITTFEVGYCTHIGCMALKGAGLKVCKFPSRAYLLEVGDRRWLWDTGYASWFEHYTRSGIFQLYRHVTPVYFDPNASLAQQLCAQGLVSRDLSGIILSHFHADHIAGLRDFPDVTGICSAEGWGHVRKLRGFTALRQGFIPGLVPQSFESSLRFIEGFERISLPAELAPFDAGYVLPDSHRQIILLPLPGHAVGHFGAFVLTEAGWTLLAADAAWSSVSYRERRGPSRLANLVLSDPPAYYHTLKRLNELWQQGGVDILLCHEGDL</sequence>
<evidence type="ECO:0000256" key="5">
    <source>
        <dbReference type="ARBA" id="ARBA00022833"/>
    </source>
</evidence>
<dbReference type="CDD" id="cd07730">
    <property type="entry name" value="metallo-hydrolase-like_MBL-fold"/>
    <property type="match status" value="1"/>
</dbReference>
<comment type="caution">
    <text evidence="7">The sequence shown here is derived from an EMBL/GenBank/DDBJ whole genome shotgun (WGS) entry which is preliminary data.</text>
</comment>
<dbReference type="Gene3D" id="3.60.15.10">
    <property type="entry name" value="Ribonuclease Z/Hydroxyacylglutathione hydrolase-like"/>
    <property type="match status" value="1"/>
</dbReference>
<evidence type="ECO:0000259" key="6">
    <source>
        <dbReference type="SMART" id="SM00849"/>
    </source>
</evidence>
<dbReference type="GO" id="GO:0016787">
    <property type="term" value="F:hydrolase activity"/>
    <property type="evidence" value="ECO:0007669"/>
    <property type="project" value="UniProtKB-KW"/>
</dbReference>
<dbReference type="SUPFAM" id="SSF56281">
    <property type="entry name" value="Metallo-hydrolase/oxidoreductase"/>
    <property type="match status" value="1"/>
</dbReference>
<dbReference type="SMART" id="SM00849">
    <property type="entry name" value="Lactamase_B"/>
    <property type="match status" value="1"/>
</dbReference>